<gene>
    <name evidence="2" type="ORF">QE152_g36889</name>
</gene>
<comment type="caution">
    <text evidence="2">The sequence shown here is derived from an EMBL/GenBank/DDBJ whole genome shotgun (WGS) entry which is preliminary data.</text>
</comment>
<reference evidence="2 3" key="1">
    <citation type="journal article" date="2024" name="BMC Genomics">
        <title>De novo assembly and annotation of Popillia japonica's genome with initial clues to its potential as an invasive pest.</title>
        <authorList>
            <person name="Cucini C."/>
            <person name="Boschi S."/>
            <person name="Funari R."/>
            <person name="Cardaioli E."/>
            <person name="Iannotti N."/>
            <person name="Marturano G."/>
            <person name="Paoli F."/>
            <person name="Bruttini M."/>
            <person name="Carapelli A."/>
            <person name="Frati F."/>
            <person name="Nardi F."/>
        </authorList>
    </citation>
    <scope>NUCLEOTIDE SEQUENCE [LARGE SCALE GENOMIC DNA]</scope>
    <source>
        <strain evidence="2">DMR45628</strain>
    </source>
</reference>
<name>A0AAW1IC55_POPJA</name>
<dbReference type="EMBL" id="JASPKY010000681">
    <property type="protein sequence ID" value="KAK9686855.1"/>
    <property type="molecule type" value="Genomic_DNA"/>
</dbReference>
<keyword evidence="3" id="KW-1185">Reference proteome</keyword>
<dbReference type="Proteomes" id="UP001458880">
    <property type="component" value="Unassembled WGS sequence"/>
</dbReference>
<dbReference type="AlphaFoldDB" id="A0AAW1IC55"/>
<protein>
    <submittedName>
        <fullName evidence="2">Uncharacterized protein</fullName>
    </submittedName>
</protein>
<evidence type="ECO:0000313" key="2">
    <source>
        <dbReference type="EMBL" id="KAK9686855.1"/>
    </source>
</evidence>
<evidence type="ECO:0000313" key="3">
    <source>
        <dbReference type="Proteomes" id="UP001458880"/>
    </source>
</evidence>
<accession>A0AAW1IC55</accession>
<feature type="region of interest" description="Disordered" evidence="1">
    <location>
        <begin position="92"/>
        <end position="114"/>
    </location>
</feature>
<organism evidence="2 3">
    <name type="scientific">Popillia japonica</name>
    <name type="common">Japanese beetle</name>
    <dbReference type="NCBI Taxonomy" id="7064"/>
    <lineage>
        <taxon>Eukaryota</taxon>
        <taxon>Metazoa</taxon>
        <taxon>Ecdysozoa</taxon>
        <taxon>Arthropoda</taxon>
        <taxon>Hexapoda</taxon>
        <taxon>Insecta</taxon>
        <taxon>Pterygota</taxon>
        <taxon>Neoptera</taxon>
        <taxon>Endopterygota</taxon>
        <taxon>Coleoptera</taxon>
        <taxon>Polyphaga</taxon>
        <taxon>Scarabaeiformia</taxon>
        <taxon>Scarabaeidae</taxon>
        <taxon>Rutelinae</taxon>
        <taxon>Popillia</taxon>
    </lineage>
</organism>
<evidence type="ECO:0000256" key="1">
    <source>
        <dbReference type="SAM" id="MobiDB-lite"/>
    </source>
</evidence>
<sequence length="114" mass="13120">MWNLARSKEPIYVSGGCLQCQQLVFSVYECYRTRLIPMNIIMLGTMVVIKYLNYSEINSESRIWETPARKTINGRNGTWKDTKVTTHVIHFSAPTKSSSQNKSSHQKNELFSSN</sequence>
<proteinExistence type="predicted"/>